<reference evidence="3" key="2">
    <citation type="submission" date="2021-12" db="EMBL/GenBank/DDBJ databases">
        <title>Resequencing data analysis of finger millet.</title>
        <authorList>
            <person name="Hatakeyama M."/>
            <person name="Aluri S."/>
            <person name="Balachadran M.T."/>
            <person name="Sivarajan S.R."/>
            <person name="Poveda L."/>
            <person name="Shimizu-Inatsugi R."/>
            <person name="Schlapbach R."/>
            <person name="Sreeman S.M."/>
            <person name="Shimizu K.K."/>
        </authorList>
    </citation>
    <scope>NUCLEOTIDE SEQUENCE</scope>
</reference>
<sequence length="245" mass="26387">MRTGEDVKPADQTPTPSTATPGTSSFPILAPPPILSRCAWSRPGKTYLLCLINVGLTNDMFFGVAGHRLAVVATDSRYTKPFTVDHVMVASGQTLDLLLHANANHDNNGGSTEDHHQVMKGRGRAVNLPAVDDMDAASAFQARLRSLASRAHPVDERILVHNHSIIRGGGFLDEPADQQPAPFTVRATKVKVLDHGRVLKVVFQDTAVLGTESHPNNGLFCRLQQGRAPGECARCFRAENVVAAT</sequence>
<evidence type="ECO:0000313" key="3">
    <source>
        <dbReference type="EMBL" id="GJN33826.1"/>
    </source>
</evidence>
<dbReference type="GO" id="GO:0016491">
    <property type="term" value="F:oxidoreductase activity"/>
    <property type="evidence" value="ECO:0007669"/>
    <property type="project" value="TreeGrafter"/>
</dbReference>
<name>A0AAV5FHR7_ELECO</name>
<dbReference type="EMBL" id="BQKI01000085">
    <property type="protein sequence ID" value="GJN33826.1"/>
    <property type="molecule type" value="Genomic_DNA"/>
</dbReference>
<comment type="caution">
    <text evidence="3">The sequence shown here is derived from an EMBL/GenBank/DDBJ whole genome shotgun (WGS) entry which is preliminary data.</text>
</comment>
<dbReference type="InterPro" id="IPR001117">
    <property type="entry name" value="Cu-oxidase_2nd"/>
</dbReference>
<evidence type="ECO:0000259" key="2">
    <source>
        <dbReference type="Pfam" id="PF00394"/>
    </source>
</evidence>
<dbReference type="InterPro" id="IPR045087">
    <property type="entry name" value="Cu-oxidase_fam"/>
</dbReference>
<dbReference type="InterPro" id="IPR008972">
    <property type="entry name" value="Cupredoxin"/>
</dbReference>
<feature type="compositionally biased region" description="Low complexity" evidence="1">
    <location>
        <begin position="13"/>
        <end position="25"/>
    </location>
</feature>
<evidence type="ECO:0000313" key="4">
    <source>
        <dbReference type="Proteomes" id="UP001054889"/>
    </source>
</evidence>
<dbReference type="Pfam" id="PF00394">
    <property type="entry name" value="Cu-oxidase"/>
    <property type="match status" value="1"/>
</dbReference>
<proteinExistence type="predicted"/>
<gene>
    <name evidence="3" type="primary">gb22452</name>
    <name evidence="3" type="ORF">PR202_gb22452</name>
</gene>
<dbReference type="Gene3D" id="2.60.40.420">
    <property type="entry name" value="Cupredoxins - blue copper proteins"/>
    <property type="match status" value="1"/>
</dbReference>
<accession>A0AAV5FHR7</accession>
<organism evidence="3 4">
    <name type="scientific">Eleusine coracana subsp. coracana</name>
    <dbReference type="NCBI Taxonomy" id="191504"/>
    <lineage>
        <taxon>Eukaryota</taxon>
        <taxon>Viridiplantae</taxon>
        <taxon>Streptophyta</taxon>
        <taxon>Embryophyta</taxon>
        <taxon>Tracheophyta</taxon>
        <taxon>Spermatophyta</taxon>
        <taxon>Magnoliopsida</taxon>
        <taxon>Liliopsida</taxon>
        <taxon>Poales</taxon>
        <taxon>Poaceae</taxon>
        <taxon>PACMAD clade</taxon>
        <taxon>Chloridoideae</taxon>
        <taxon>Cynodonteae</taxon>
        <taxon>Eleusininae</taxon>
        <taxon>Eleusine</taxon>
    </lineage>
</organism>
<feature type="domain" description="Plastocyanin-like" evidence="2">
    <location>
        <begin position="42"/>
        <end position="106"/>
    </location>
</feature>
<dbReference type="Proteomes" id="UP001054889">
    <property type="component" value="Unassembled WGS sequence"/>
</dbReference>
<dbReference type="AlphaFoldDB" id="A0AAV5FHR7"/>
<dbReference type="PANTHER" id="PTHR11709:SF509">
    <property type="entry name" value="LACCASE"/>
    <property type="match status" value="1"/>
</dbReference>
<dbReference type="PANTHER" id="PTHR11709">
    <property type="entry name" value="MULTI-COPPER OXIDASE"/>
    <property type="match status" value="1"/>
</dbReference>
<evidence type="ECO:0000256" key="1">
    <source>
        <dbReference type="SAM" id="MobiDB-lite"/>
    </source>
</evidence>
<dbReference type="SUPFAM" id="SSF49503">
    <property type="entry name" value="Cupredoxins"/>
    <property type="match status" value="1"/>
</dbReference>
<protein>
    <recommendedName>
        <fullName evidence="2">Plastocyanin-like domain-containing protein</fullName>
    </recommendedName>
</protein>
<keyword evidence="4" id="KW-1185">Reference proteome</keyword>
<reference evidence="3" key="1">
    <citation type="journal article" date="2018" name="DNA Res.">
        <title>Multiple hybrid de novo genome assembly of finger millet, an orphan allotetraploid crop.</title>
        <authorList>
            <person name="Hatakeyama M."/>
            <person name="Aluri S."/>
            <person name="Balachadran M.T."/>
            <person name="Sivarajan S.R."/>
            <person name="Patrignani A."/>
            <person name="Gruter S."/>
            <person name="Poveda L."/>
            <person name="Shimizu-Inatsugi R."/>
            <person name="Baeten J."/>
            <person name="Francoijs K.J."/>
            <person name="Nataraja K.N."/>
            <person name="Reddy Y.A.N."/>
            <person name="Phadnis S."/>
            <person name="Ravikumar R.L."/>
            <person name="Schlapbach R."/>
            <person name="Sreeman S.M."/>
            <person name="Shimizu K.K."/>
        </authorList>
    </citation>
    <scope>NUCLEOTIDE SEQUENCE</scope>
</reference>
<feature type="region of interest" description="Disordered" evidence="1">
    <location>
        <begin position="1"/>
        <end position="26"/>
    </location>
</feature>